<dbReference type="AlphaFoldDB" id="A0A2R6XYA3"/>
<comment type="caution">
    <text evidence="2">The sequence shown here is derived from an EMBL/GenBank/DDBJ whole genome shotgun (WGS) entry which is preliminary data.</text>
</comment>
<dbReference type="Proteomes" id="UP000244338">
    <property type="component" value="Unassembled WGS sequence"/>
</dbReference>
<evidence type="ECO:0000313" key="2">
    <source>
        <dbReference type="EMBL" id="PTQ55411.1"/>
    </source>
</evidence>
<evidence type="ECO:0000256" key="1">
    <source>
        <dbReference type="SAM" id="MobiDB-lite"/>
    </source>
</evidence>
<dbReference type="EMBL" id="PEBX01000120">
    <property type="protein sequence ID" value="PTQ55411.1"/>
    <property type="molecule type" value="Genomic_DNA"/>
</dbReference>
<gene>
    <name evidence="2" type="ORF">BSOLF_2138</name>
</gene>
<evidence type="ECO:0000313" key="3">
    <source>
        <dbReference type="Proteomes" id="UP000244338"/>
    </source>
</evidence>
<protein>
    <submittedName>
        <fullName evidence="2">Uncharacterized protein</fullName>
    </submittedName>
</protein>
<name>A0A2R6XYA3_9BACL</name>
<organism evidence="2 3">
    <name type="scientific">Candidatus Carbonibacillus altaicus</name>
    <dbReference type="NCBI Taxonomy" id="2163959"/>
    <lineage>
        <taxon>Bacteria</taxon>
        <taxon>Bacillati</taxon>
        <taxon>Bacillota</taxon>
        <taxon>Bacilli</taxon>
        <taxon>Bacillales</taxon>
        <taxon>Candidatus Carbonibacillus</taxon>
    </lineage>
</organism>
<sequence length="1182" mass="136113">MVDGTQDYWIQPRRDLSSWFDRNAPSLGELYKGALRMIYSETFPGKVRFVAHAVREIRNRLPDVIAGSKAGGLLQYKNRFDKIVEVWKRQGLPVDSSLPTQIIYQEPLTLDRGVWVPDRVYKEIAKLVSDHERTRKTPLEAANRLFEAIDPNNQRSEATLRPRIIQWIESTEWFVKRAHDRGQMDLKMGADELEKHFVIFESALSAMVREFFKTMEDLDEILEEPTPEQVDKAIAMLVYAEHYRYFFDRLEYPDWLEPLRKRGFFKNPPQPERDEEKGTIRFPPWPEARYLARMAQHEPNLVAEIIQEMDDTDNVAVLSDLVDALLAMPTDISAGLVEKAKRWAECHDLLVPVKMGQLISSLAKVGKAEEAMAIAQVLLKILPDPRQQQMADPDEQYLFPPEPRARFHTWDYGEILEKHYSELVRAAGIFALELLCDLLDRAIRLSRRRDDDEGPEDYSVIWRPDIEDHLENDDHTIKDALVTGVRDAAELVVRSGQGTIEEVLNSLGRRPWKVFRRIALHVLRVFPDQAEALAAERLTDRALFEDVDLRHEYVLLLRDCFQRLTHEDRATILEWIEVGPDVEEFKRWREEATGSPPSDDDVARYREIWQRDWLARIRPENLPGEWQERYHELVGKYGEPDHVEFPVYTEDGWVGPTSPKSADELKAMSVQEIVEFLKTWRPPDNAFREPSPEGLGRVLSSVVAQDPGPFAVEAKRFQGLDPTYIRAVLSGLRDAFKQGGTFDWEPVLDLCGWALSQPRETPGRQVGKEMEADPDWGWTRKTIADLLSTGFDNGPGSIPIRLRVKVWHILKPLSEDPEPTPEHEERYGGSNMDPATLSINSTRGEAMHAVVRYALWVRRHMEGQADAGDQPHRGFDEMPEVREVLDAHLDVAQEPWLAIRAVYGQWFPWLVLLDSEWARDSAAKIFPIGQGEEALFEAAWNTYVTFCRPYDNILDILSEQYHHAVERIGCSHDDTRWLANPDERLAEHLMAFYWRGKLSLEDPLLTAFWEKASDALRGHALGYIGRVLKQNSGEIPADIFDRLKQLWEIRLAWARQSQSPTNIVKEMAAFGWWFVSDKFDVGWAIAQLSESLQLVHQVDPGHMVLEHLARTVETHPVESAQCLKLIAKGDHKGWELSAGRGHVRRILEVALRNPIAGEEAKRIIHYLGSRGFLEFRNLISFP</sequence>
<reference evidence="3" key="1">
    <citation type="journal article" date="2018" name="Sci. Rep.">
        <title>Lignite coal burning seam in the remote Altai Mountains harbors a hydrogen-driven thermophilic microbial community.</title>
        <authorList>
            <person name="Kadnikov V.V."/>
            <person name="Mardanov A.V."/>
            <person name="Ivasenko D.A."/>
            <person name="Antsiferov D.V."/>
            <person name="Beletsky A.V."/>
            <person name="Karnachuk O.V."/>
            <person name="Ravin N.V."/>
        </authorList>
    </citation>
    <scope>NUCLEOTIDE SEQUENCE [LARGE SCALE GENOMIC DNA]</scope>
</reference>
<proteinExistence type="predicted"/>
<accession>A0A2R6XYA3</accession>
<feature type="region of interest" description="Disordered" evidence="1">
    <location>
        <begin position="814"/>
        <end position="833"/>
    </location>
</feature>